<feature type="domain" description="Helicase ATP-binding" evidence="1">
    <location>
        <begin position="237"/>
        <end position="428"/>
    </location>
</feature>
<dbReference type="Proteomes" id="UP000323144">
    <property type="component" value="Chromosome"/>
</dbReference>
<dbReference type="InterPro" id="IPR014001">
    <property type="entry name" value="Helicase_ATP-bd"/>
</dbReference>
<protein>
    <recommendedName>
        <fullName evidence="1">Helicase ATP-binding domain-containing protein</fullName>
    </recommendedName>
</protein>
<sequence length="631" mass="73578">MIIYKKTKKEFIDDMDQRIVGDFLREEIKFLMNRTTSDSEYRSWENSLSIMRTILDKPEIDDEIGVAIEYNLPRSNKRIDMVLSGINQEKERLLIIELKQWEKCEKVVEQDMIVRTYVAKNLREVTHPSYQAYAYGKFLDDFSEVVYSSENIEVQTCAFLHNYDVVKYPDIIDKQYEEYLHDSPLFFKTDYGKLREYIKDFIPRGDRAELISKIDEGQIRPSKSIQNYMRTIIDGKSDFMLLDDQKEVLEKALALSRKTKKDGKKRVLIIPGGPGTGKTLIALQLLSKAIQNDGNAIYCSKSEAVRNAFKKLILDGSKDKKYTKVTVDNLFYGTSKFSYLIKNQYDMTIVDEAHRVINRHQYTPKDRGYNNQIREIICESKFSVFFIDEKQIVTTKDIGTIEEIQRQARLEGVEDDRITVFDPLVSQFRSSGADDYINFVDYLLYDGEKSNLSFRNTFDFKIFDDVQEMYDAIVEKSKQNSARVLAGYCWNWISKKDKELLDIEIGNFKKQWNLENDKYFMLNNESINQIGSVHQVQGLEIDYAGVIIGPDLYSDGTDIKTDWTKRAKSDKSLINIKTETDNSLPLDVLEMKKDKIIRNTYNVLLTRAMKGCYIYCVDKNLSNLIKSKIFE</sequence>
<dbReference type="SUPFAM" id="SSF52540">
    <property type="entry name" value="P-loop containing nucleoside triphosphate hydrolases"/>
    <property type="match status" value="2"/>
</dbReference>
<dbReference type="KEGG" id="schi:SCHIN_v1c07660"/>
<accession>A0A5B9Y4J3</accession>
<gene>
    <name evidence="2" type="ORF">SCHIN_v1c07660</name>
</gene>
<dbReference type="AlphaFoldDB" id="A0A5B9Y4J3"/>
<dbReference type="Gene3D" id="3.40.50.300">
    <property type="entry name" value="P-loop containing nucleotide triphosphate hydrolases"/>
    <property type="match status" value="1"/>
</dbReference>
<evidence type="ECO:0000313" key="3">
    <source>
        <dbReference type="Proteomes" id="UP000323144"/>
    </source>
</evidence>
<evidence type="ECO:0000259" key="1">
    <source>
        <dbReference type="SMART" id="SM00487"/>
    </source>
</evidence>
<dbReference type="Pfam" id="PF09848">
    <property type="entry name" value="SLFN-g3_helicase"/>
    <property type="match status" value="1"/>
</dbReference>
<proteinExistence type="predicted"/>
<organism evidence="2 3">
    <name type="scientific">Spiroplasma chinense</name>
    <dbReference type="NCBI Taxonomy" id="216932"/>
    <lineage>
        <taxon>Bacteria</taxon>
        <taxon>Bacillati</taxon>
        <taxon>Mycoplasmatota</taxon>
        <taxon>Mollicutes</taxon>
        <taxon>Entomoplasmatales</taxon>
        <taxon>Spiroplasmataceae</taxon>
        <taxon>Spiroplasma</taxon>
    </lineage>
</organism>
<dbReference type="InterPro" id="IPR018647">
    <property type="entry name" value="SLFN_3-like_DNA/RNA_helicase"/>
</dbReference>
<dbReference type="InterPro" id="IPR027417">
    <property type="entry name" value="P-loop_NTPase"/>
</dbReference>
<evidence type="ECO:0000313" key="2">
    <source>
        <dbReference type="EMBL" id="QEH61961.1"/>
    </source>
</evidence>
<name>A0A5B9Y4J3_9MOLU</name>
<reference evidence="2 3" key="1">
    <citation type="submission" date="2019-08" db="EMBL/GenBank/DDBJ databases">
        <title>Complete genome sequence of Spiroplasma chinense CCH (DSM 19755).</title>
        <authorList>
            <person name="Shen H.-Y."/>
            <person name="Lin Y.-C."/>
            <person name="Chou L."/>
            <person name="Kuo C.-H."/>
        </authorList>
    </citation>
    <scope>NUCLEOTIDE SEQUENCE [LARGE SCALE GENOMIC DNA]</scope>
    <source>
        <strain evidence="2 3">CCH</strain>
    </source>
</reference>
<keyword evidence="3" id="KW-1185">Reference proteome</keyword>
<dbReference type="EMBL" id="CP043026">
    <property type="protein sequence ID" value="QEH61961.1"/>
    <property type="molecule type" value="Genomic_DNA"/>
</dbReference>
<dbReference type="RefSeq" id="WP_166508337.1">
    <property type="nucleotide sequence ID" value="NZ_CP043026.1"/>
</dbReference>
<dbReference type="SMART" id="SM00487">
    <property type="entry name" value="DEXDc"/>
    <property type="match status" value="1"/>
</dbReference>